<dbReference type="Proteomes" id="UP001163828">
    <property type="component" value="Unassembled WGS sequence"/>
</dbReference>
<dbReference type="EMBL" id="MU790984">
    <property type="protein sequence ID" value="KAJ3991631.1"/>
    <property type="molecule type" value="Genomic_DNA"/>
</dbReference>
<sequence length="144" mass="17127">MTLPEAIPTLKSFSTGNMTRVDNVFCTPQLLERVIKCDANHGAQPTKTDHFPIETVFNLQTTITDHRKRHNWKKVEWDTMKEHLEKELEMLGEPKEITTEDEFWNTLRKLDSTIEKVIDEHVPYTKPSPHQRRWWNEQLTSMRK</sequence>
<dbReference type="InterPro" id="IPR036691">
    <property type="entry name" value="Endo/exonu/phosph_ase_sf"/>
</dbReference>
<reference evidence="1" key="1">
    <citation type="submission" date="2022-08" db="EMBL/GenBank/DDBJ databases">
        <authorList>
            <consortium name="DOE Joint Genome Institute"/>
            <person name="Min B."/>
            <person name="Riley R."/>
            <person name="Sierra-Patev S."/>
            <person name="Naranjo-Ortiz M."/>
            <person name="Looney B."/>
            <person name="Konkel Z."/>
            <person name="Slot J.C."/>
            <person name="Sakamoto Y."/>
            <person name="Steenwyk J.L."/>
            <person name="Rokas A."/>
            <person name="Carro J."/>
            <person name="Camarero S."/>
            <person name="Ferreira P."/>
            <person name="Molpeceres G."/>
            <person name="Ruiz-Duenas F.J."/>
            <person name="Serrano A."/>
            <person name="Henrissat B."/>
            <person name="Drula E."/>
            <person name="Hughes K.W."/>
            <person name="Mata J.L."/>
            <person name="Ishikawa N.K."/>
            <person name="Vargas-Isla R."/>
            <person name="Ushijima S."/>
            <person name="Smith C.A."/>
            <person name="Ahrendt S."/>
            <person name="Andreopoulos W."/>
            <person name="He G."/>
            <person name="Labutti K."/>
            <person name="Lipzen A."/>
            <person name="Ng V."/>
            <person name="Sandor L."/>
            <person name="Barry K."/>
            <person name="Martinez A.T."/>
            <person name="Xiao Y."/>
            <person name="Gibbons J.G."/>
            <person name="Terashima K."/>
            <person name="Hibbett D.S."/>
            <person name="Grigoriev I.V."/>
        </authorList>
    </citation>
    <scope>NUCLEOTIDE SEQUENCE</scope>
    <source>
        <strain evidence="1">TFB10827</strain>
    </source>
</reference>
<proteinExistence type="predicted"/>
<evidence type="ECO:0008006" key="3">
    <source>
        <dbReference type="Google" id="ProtNLM"/>
    </source>
</evidence>
<gene>
    <name evidence="1" type="ORF">F5050DRAFT_1540143</name>
</gene>
<keyword evidence="2" id="KW-1185">Reference proteome</keyword>
<dbReference type="SUPFAM" id="SSF56219">
    <property type="entry name" value="DNase I-like"/>
    <property type="match status" value="1"/>
</dbReference>
<feature type="non-terminal residue" evidence="1">
    <location>
        <position position="144"/>
    </location>
</feature>
<protein>
    <recommendedName>
        <fullName evidence="3">Endonuclease/exonuclease/phosphatase domain-containing protein</fullName>
    </recommendedName>
</protein>
<comment type="caution">
    <text evidence="1">The sequence shown here is derived from an EMBL/GenBank/DDBJ whole genome shotgun (WGS) entry which is preliminary data.</text>
</comment>
<evidence type="ECO:0000313" key="1">
    <source>
        <dbReference type="EMBL" id="KAJ3991631.1"/>
    </source>
</evidence>
<organism evidence="1 2">
    <name type="scientific">Lentinula boryana</name>
    <dbReference type="NCBI Taxonomy" id="40481"/>
    <lineage>
        <taxon>Eukaryota</taxon>
        <taxon>Fungi</taxon>
        <taxon>Dikarya</taxon>
        <taxon>Basidiomycota</taxon>
        <taxon>Agaricomycotina</taxon>
        <taxon>Agaricomycetes</taxon>
        <taxon>Agaricomycetidae</taxon>
        <taxon>Agaricales</taxon>
        <taxon>Marasmiineae</taxon>
        <taxon>Omphalotaceae</taxon>
        <taxon>Lentinula</taxon>
    </lineage>
</organism>
<evidence type="ECO:0000313" key="2">
    <source>
        <dbReference type="Proteomes" id="UP001163828"/>
    </source>
</evidence>
<name>A0ABQ8PZ28_9AGAR</name>
<accession>A0ABQ8PZ28</accession>